<reference evidence="2" key="1">
    <citation type="submission" date="2020-05" db="EMBL/GenBank/DDBJ databases">
        <authorList>
            <person name="Chiriac C."/>
            <person name="Salcher M."/>
            <person name="Ghai R."/>
            <person name="Kavagutti S V."/>
        </authorList>
    </citation>
    <scope>NUCLEOTIDE SEQUENCE</scope>
</reference>
<proteinExistence type="predicted"/>
<dbReference type="GO" id="GO:0045892">
    <property type="term" value="P:negative regulation of DNA-templated transcription"/>
    <property type="evidence" value="ECO:0007669"/>
    <property type="project" value="InterPro"/>
</dbReference>
<dbReference type="Gene3D" id="1.10.260.40">
    <property type="entry name" value="lambda repressor-like DNA-binding domains"/>
    <property type="match status" value="1"/>
</dbReference>
<evidence type="ECO:0000259" key="1">
    <source>
        <dbReference type="PROSITE" id="PS50943"/>
    </source>
</evidence>
<dbReference type="AlphaFoldDB" id="A0A6J6GTK6"/>
<name>A0A6J6GTK6_9ZZZZ</name>
<dbReference type="Pfam" id="PF21179">
    <property type="entry name" value="BldD-like_C"/>
    <property type="match status" value="1"/>
</dbReference>
<dbReference type="InterPro" id="IPR001387">
    <property type="entry name" value="Cro/C1-type_HTH"/>
</dbReference>
<dbReference type="SMART" id="SM00530">
    <property type="entry name" value="HTH_XRE"/>
    <property type="match status" value="1"/>
</dbReference>
<evidence type="ECO:0000313" key="2">
    <source>
        <dbReference type="EMBL" id="CAB4604702.1"/>
    </source>
</evidence>
<dbReference type="SUPFAM" id="SSF47413">
    <property type="entry name" value="lambda repressor-like DNA-binding domains"/>
    <property type="match status" value="1"/>
</dbReference>
<dbReference type="GO" id="GO:0003677">
    <property type="term" value="F:DNA binding"/>
    <property type="evidence" value="ECO:0007669"/>
    <property type="project" value="InterPro"/>
</dbReference>
<sequence>MNNEVTIAQVSARLRAIRISRSLSLSDVEVLSKGALKAVVLGSYERGARTLSVKRAISIAALYDVPLSQLFTEVLPVEVISAVRTVIDLRAVNRRALDESHPENSHYLLLARLAQKLIHSRQDWNGEVLSIRHADLETISVLFDLPISQVLLWLEKENLLLKVRQG</sequence>
<dbReference type="Gene3D" id="1.10.10.1930">
    <property type="match status" value="1"/>
</dbReference>
<feature type="domain" description="HTH cro/C1-type" evidence="1">
    <location>
        <begin position="14"/>
        <end position="70"/>
    </location>
</feature>
<dbReference type="InterPro" id="IPR038099">
    <property type="entry name" value="BldD-like_C_sf"/>
</dbReference>
<dbReference type="InterPro" id="IPR010982">
    <property type="entry name" value="Lambda_DNA-bd_dom_sf"/>
</dbReference>
<accession>A0A6J6GTK6</accession>
<gene>
    <name evidence="2" type="ORF">UFOPK1856_00069</name>
</gene>
<dbReference type="InterPro" id="IPR037664">
    <property type="entry name" value="BldD_C"/>
</dbReference>
<dbReference type="EMBL" id="CAEZUV010000004">
    <property type="protein sequence ID" value="CAB4604702.1"/>
    <property type="molecule type" value="Genomic_DNA"/>
</dbReference>
<protein>
    <submittedName>
        <fullName evidence="2">Unannotated protein</fullName>
    </submittedName>
</protein>
<organism evidence="2">
    <name type="scientific">freshwater metagenome</name>
    <dbReference type="NCBI Taxonomy" id="449393"/>
    <lineage>
        <taxon>unclassified sequences</taxon>
        <taxon>metagenomes</taxon>
        <taxon>ecological metagenomes</taxon>
    </lineage>
</organism>
<dbReference type="PROSITE" id="PS50943">
    <property type="entry name" value="HTH_CROC1"/>
    <property type="match status" value="1"/>
</dbReference>